<reference evidence="1 2" key="1">
    <citation type="submission" date="2017-08" db="EMBL/GenBank/DDBJ databases">
        <title>Genome sequence, comparative genomics and functional analysis of the highly adhesive Lactobacillus paracasei Kobulty strain.</title>
        <authorList>
            <person name="Koryszewska-Baginska A."/>
            <person name="Grynberg M."/>
            <person name="Aleksandrzak-Piekarczyk T."/>
        </authorList>
    </citation>
    <scope>NUCLEOTIDE SEQUENCE [LARGE SCALE GENOMIC DNA]</scope>
    <source>
        <strain evidence="1 2">IBB3423</strain>
    </source>
</reference>
<name>A0AAP9HGU7_LACPA</name>
<dbReference type="AlphaFoldDB" id="A0AAP9HGU7"/>
<proteinExistence type="predicted"/>
<dbReference type="EMBL" id="CP022954">
    <property type="protein sequence ID" value="QGV17529.1"/>
    <property type="molecule type" value="Genomic_DNA"/>
</dbReference>
<organism evidence="1 2">
    <name type="scientific">Lacticaseibacillus paracasei subsp. paracasei</name>
    <dbReference type="NCBI Taxonomy" id="47714"/>
    <lineage>
        <taxon>Bacteria</taxon>
        <taxon>Bacillati</taxon>
        <taxon>Bacillota</taxon>
        <taxon>Bacilli</taxon>
        <taxon>Lactobacillales</taxon>
        <taxon>Lactobacillaceae</taxon>
        <taxon>Lacticaseibacillus</taxon>
    </lineage>
</organism>
<evidence type="ECO:0000313" key="2">
    <source>
        <dbReference type="Proteomes" id="UP000423274"/>
    </source>
</evidence>
<dbReference type="Proteomes" id="UP000423274">
    <property type="component" value="Chromosome"/>
</dbReference>
<evidence type="ECO:0000313" key="1">
    <source>
        <dbReference type="EMBL" id="QGV17529.1"/>
    </source>
</evidence>
<sequence length="57" mass="6344">MGNTVGNNQSSVAHDYQLFNVVLDNTAIPDLDLNWNLLKLDQQCDHNSLRADSGTKE</sequence>
<gene>
    <name evidence="1" type="ORF">LCAKO_0993</name>
</gene>
<accession>A0AAP9HGU7</accession>
<protein>
    <submittedName>
        <fullName evidence="1">Uncharacterized protein</fullName>
    </submittedName>
</protein>